<evidence type="ECO:0000313" key="3">
    <source>
        <dbReference type="Proteomes" id="UP000275846"/>
    </source>
</evidence>
<protein>
    <submittedName>
        <fullName evidence="4">AAI domain-containing protein</fullName>
    </submittedName>
</protein>
<sequence length="145" mass="15939">MMSMMTEYMVMTSGNEVQLPVLPLPLYTNKAYDDCSAKFSADTDVVQRMVAPSKAGARCGWCWQRLNPVQYPTISVSCSAMGIAIPSASHIMETPPECNLKVTFWTSYKCAVGPIRETGERNSTASPPFACRHPPSFLLPQGPEE</sequence>
<dbReference type="AlphaFoldDB" id="A0A183TR12"/>
<dbReference type="Proteomes" id="UP000275846">
    <property type="component" value="Unassembled WGS sequence"/>
</dbReference>
<dbReference type="WBParaSite" id="SSLN_0001962901-mRNA-1">
    <property type="protein sequence ID" value="SSLN_0001962901-mRNA-1"/>
    <property type="gene ID" value="SSLN_0001962901"/>
</dbReference>
<keyword evidence="3" id="KW-1185">Reference proteome</keyword>
<reference evidence="4" key="1">
    <citation type="submission" date="2016-06" db="UniProtKB">
        <authorList>
            <consortium name="WormBaseParasite"/>
        </authorList>
    </citation>
    <scope>IDENTIFICATION</scope>
</reference>
<accession>A0A183TR12</accession>
<reference evidence="2 3" key="2">
    <citation type="submission" date="2018-11" db="EMBL/GenBank/DDBJ databases">
        <authorList>
            <consortium name="Pathogen Informatics"/>
        </authorList>
    </citation>
    <scope>NUCLEOTIDE SEQUENCE [LARGE SCALE GENOMIC DNA]</scope>
    <source>
        <strain evidence="2 3">NST_G2</strain>
    </source>
</reference>
<feature type="region of interest" description="Disordered" evidence="1">
    <location>
        <begin position="118"/>
        <end position="145"/>
    </location>
</feature>
<proteinExistence type="predicted"/>
<dbReference type="EMBL" id="UYSU01045686">
    <property type="protein sequence ID" value="VDM05296.1"/>
    <property type="molecule type" value="Genomic_DNA"/>
</dbReference>
<evidence type="ECO:0000313" key="4">
    <source>
        <dbReference type="WBParaSite" id="SSLN_0001962901-mRNA-1"/>
    </source>
</evidence>
<name>A0A183TR12_SCHSO</name>
<evidence type="ECO:0000256" key="1">
    <source>
        <dbReference type="SAM" id="MobiDB-lite"/>
    </source>
</evidence>
<evidence type="ECO:0000313" key="2">
    <source>
        <dbReference type="EMBL" id="VDM05296.1"/>
    </source>
</evidence>
<organism evidence="4">
    <name type="scientific">Schistocephalus solidus</name>
    <name type="common">Tapeworm</name>
    <dbReference type="NCBI Taxonomy" id="70667"/>
    <lineage>
        <taxon>Eukaryota</taxon>
        <taxon>Metazoa</taxon>
        <taxon>Spiralia</taxon>
        <taxon>Lophotrochozoa</taxon>
        <taxon>Platyhelminthes</taxon>
        <taxon>Cestoda</taxon>
        <taxon>Eucestoda</taxon>
        <taxon>Diphyllobothriidea</taxon>
        <taxon>Diphyllobothriidae</taxon>
        <taxon>Schistocephalus</taxon>
    </lineage>
</organism>
<gene>
    <name evidence="2" type="ORF">SSLN_LOCUS18910</name>
</gene>